<feature type="domain" description="PKD" evidence="7">
    <location>
        <begin position="443"/>
        <end position="518"/>
    </location>
</feature>
<evidence type="ECO:0000256" key="3">
    <source>
        <dbReference type="ARBA" id="ARBA00022737"/>
    </source>
</evidence>
<feature type="domain" description="PKD" evidence="7">
    <location>
        <begin position="1209"/>
        <end position="1277"/>
    </location>
</feature>
<feature type="chain" id="PRO_5010547697" evidence="6">
    <location>
        <begin position="27"/>
        <end position="1622"/>
    </location>
</feature>
<feature type="domain" description="PKD" evidence="7">
    <location>
        <begin position="556"/>
        <end position="591"/>
    </location>
</feature>
<gene>
    <name evidence="8" type="ORF">SAMN05660461_0421</name>
</gene>
<accession>A0A1T5N5C4</accession>
<dbReference type="CDD" id="cd00146">
    <property type="entry name" value="PKD"/>
    <property type="match status" value="11"/>
</dbReference>
<protein>
    <submittedName>
        <fullName evidence="8">Gliding motility-associated C-terminal domain-containing protein</fullName>
    </submittedName>
</protein>
<reference evidence="9" key="1">
    <citation type="submission" date="2017-02" db="EMBL/GenBank/DDBJ databases">
        <authorList>
            <person name="Varghese N."/>
            <person name="Submissions S."/>
        </authorList>
    </citation>
    <scope>NUCLEOTIDE SEQUENCE [LARGE SCALE GENOMIC DNA]</scope>
    <source>
        <strain evidence="9">DSM 18108</strain>
    </source>
</reference>
<feature type="domain" description="PKD" evidence="7">
    <location>
        <begin position="362"/>
        <end position="429"/>
    </location>
</feature>
<feature type="domain" description="PKD" evidence="7">
    <location>
        <begin position="895"/>
        <end position="957"/>
    </location>
</feature>
<evidence type="ECO:0000313" key="9">
    <source>
        <dbReference type="Proteomes" id="UP000190166"/>
    </source>
</evidence>
<dbReference type="GO" id="GO:0005886">
    <property type="term" value="C:plasma membrane"/>
    <property type="evidence" value="ECO:0007669"/>
    <property type="project" value="TreeGrafter"/>
</dbReference>
<evidence type="ECO:0000256" key="6">
    <source>
        <dbReference type="SAM" id="SignalP"/>
    </source>
</evidence>
<dbReference type="NCBIfam" id="TIGR04131">
    <property type="entry name" value="Bac_Flav_CTERM"/>
    <property type="match status" value="1"/>
</dbReference>
<dbReference type="Proteomes" id="UP000190166">
    <property type="component" value="Unassembled WGS sequence"/>
</dbReference>
<dbReference type="Gene3D" id="2.60.40.10">
    <property type="entry name" value="Immunoglobulins"/>
    <property type="match status" value="12"/>
</dbReference>
<evidence type="ECO:0000313" key="8">
    <source>
        <dbReference type="EMBL" id="SKC95544.1"/>
    </source>
</evidence>
<dbReference type="GO" id="GO:0005261">
    <property type="term" value="F:monoatomic cation channel activity"/>
    <property type="evidence" value="ECO:0007669"/>
    <property type="project" value="TreeGrafter"/>
</dbReference>
<feature type="domain" description="PKD" evidence="7">
    <location>
        <begin position="28"/>
        <end position="112"/>
    </location>
</feature>
<name>A0A1T5N5C4_9BACT</name>
<evidence type="ECO:0000256" key="5">
    <source>
        <dbReference type="ARBA" id="ARBA00023136"/>
    </source>
</evidence>
<dbReference type="InterPro" id="IPR022409">
    <property type="entry name" value="PKD/Chitinase_dom"/>
</dbReference>
<evidence type="ECO:0000256" key="4">
    <source>
        <dbReference type="ARBA" id="ARBA00022989"/>
    </source>
</evidence>
<dbReference type="InterPro" id="IPR035986">
    <property type="entry name" value="PKD_dom_sf"/>
</dbReference>
<proteinExistence type="predicted"/>
<dbReference type="GO" id="GO:0006816">
    <property type="term" value="P:calcium ion transport"/>
    <property type="evidence" value="ECO:0007669"/>
    <property type="project" value="TreeGrafter"/>
</dbReference>
<feature type="signal peptide" evidence="6">
    <location>
        <begin position="1"/>
        <end position="26"/>
    </location>
</feature>
<dbReference type="InterPro" id="IPR026341">
    <property type="entry name" value="T9SS_type_B"/>
</dbReference>
<dbReference type="STRING" id="393003.SAMN05660461_0421"/>
<feature type="domain" description="PKD" evidence="7">
    <location>
        <begin position="636"/>
        <end position="695"/>
    </location>
</feature>
<dbReference type="InterPro" id="IPR013783">
    <property type="entry name" value="Ig-like_fold"/>
</dbReference>
<organism evidence="8 9">
    <name type="scientific">Chitinophaga ginsengisegetis</name>
    <dbReference type="NCBI Taxonomy" id="393003"/>
    <lineage>
        <taxon>Bacteria</taxon>
        <taxon>Pseudomonadati</taxon>
        <taxon>Bacteroidota</taxon>
        <taxon>Chitinophagia</taxon>
        <taxon>Chitinophagales</taxon>
        <taxon>Chitinophagaceae</taxon>
        <taxon>Chitinophaga</taxon>
    </lineage>
</organism>
<feature type="domain" description="PKD" evidence="7">
    <location>
        <begin position="988"/>
        <end position="1040"/>
    </location>
</feature>
<dbReference type="InterPro" id="IPR000601">
    <property type="entry name" value="PKD_dom"/>
</dbReference>
<sequence>MYRFPVRCKFVVSLVLCFVFCLSAVAQQNADFSASATSDCESLITSFTDLSTGNPTAWLWDFGNGTTSTKKNPGATYVKTGKYTVSLKVTFGDGSTKTAVKTDYIAVRAKPVVNFSVSSGKGCAPFTTTFTDKSTAEGSLQNFSWDFGDGEVLQNGSSTPSHTYTKPGVYSVILTVTDSYGCTNFKVLEKVVDVAPAIDANFTVAEKTLCKAPVDVLFTNTSTGPGTLSYKWEFDDGGTSTLKDPLKHTFTTKGTHSIKLTVTNERGCAATASVTDINVANYATTFSAPSLICTGQAAQFQASFSPVQPQSTTWEINGEYTWSYQNSVIYNPLAEGPLHIKLTALYGNCPDVVEKTVTVKPTPTGQISTDNKPICNVPATVNFKDNMTGATSWSWTFDDGQTSTLQNPTHVYNNAGTYYVKLVATSKDGCSNYSTNYLYISQTDVYPYMSNNNGCEGLKATFYASINNNDVIKTYLWNFGDGTTSTEAQPEHTYSKAGMYTVTLQYTTGNGCTGTRTVPGTVAVYKKPVPDFTSPGAPEVCGNTLTTFIDKSDVGTSWSWNFGDGSYGYNSTSQHSYSEPGTYDITLTVTNGSCPNTITKPAYIKAVNPFPRFDIEPVDCSKRTTVTVTEASLGATSWKWSWGDGTETSYTIQSSKVTHTYAKSGTYTIQLTTSDGHCTTYLSKTVTIIAPSPVIIDADKTALCSSETVTFKVTSSASGIYHYDPYYWQVDESTTNWGWNYGTYAYTNPPPGKHSVRLLMLNQLYCYDTSNVMEVNVRGPIADFNLPTEAQCKGTELTFTDNTDLTYSNKIVKWQWNFGDGTPVQSFTSAPFKHTYQQAGSYYYPVMTVTDQDGCTNTTSGKYLQVNGPVASFYADYYLVKPGSTVNFGNTSYVTGGNITDIKWSFGDGNTSNEPYYVSHFYPDKGVYPVTLELKDNNGCTDKVTQNIKVSAVGAGFTYTSEFVNGSKCAPMIFRFTNTSINYTSCSWDFGDGGTSDQFYPVHTYTESGHYTVKLKVKGDADTEDEYSEVVIVTGPYATIATSADGGCLEKEITFTIKPENATTFSWDFTDGNVEQTTALEIKHHFTEPGIYKPRLLLKDDAGCKGSAFLDHPVVIDQLDIKLNPSPAKICDAGTLTFEPEFNSYSADELGITPTFTWTYDATLTPTDINTTTPVFHLDKLGEYKFGMTATTKYGCTQTVEVPVNVYPKPLAAISAPDKACKDVPVTFSGSVTKTNDVTWSWDFGNNTTSDIQQPPALSYSQPGLVQVKLTVTSKEGCTDEVIHPLNILPLPDINASAPADFVCLGNTTVLHAGGGDTYEWTPTTGLNDPSIATPTASPLVNTTYQVKVTDNNGCINNDEVAIRVVQPFTIQATPDTVLCLGDKLPLHVSGTDYYTWTGPGIDKPSSPAPVATLTGAGQYVYEVTGFDKDNCFSDKTTLTVSVNPTPTVNAGVDREIMAGIPVYLAANTSNDVIRWRWTPAEFLDCATCARVQALPDFTTKYRVEVENVYGCKAADDVVLHILCNQSAIFMPNAFTPNRDGRNERIYPKGKGVKEIEWLRIYDRWGTLVFENTHFAINAPAAGWDGRSGNKEAPMGTYIYSMQTVCEGGEKFEFKGSITLIK</sequence>
<keyword evidence="9" id="KW-1185">Reference proteome</keyword>
<keyword evidence="3" id="KW-0677">Repeat</keyword>
<keyword evidence="6" id="KW-0732">Signal</keyword>
<keyword evidence="4" id="KW-1133">Transmembrane helix</keyword>
<dbReference type="Pfam" id="PF13585">
    <property type="entry name" value="CHU_C"/>
    <property type="match status" value="1"/>
</dbReference>
<dbReference type="PANTHER" id="PTHR46730">
    <property type="entry name" value="POLYCYSTIN-1"/>
    <property type="match status" value="1"/>
</dbReference>
<keyword evidence="2" id="KW-0812">Transmembrane</keyword>
<evidence type="ECO:0000256" key="2">
    <source>
        <dbReference type="ARBA" id="ARBA00022692"/>
    </source>
</evidence>
<feature type="domain" description="PKD" evidence="7">
    <location>
        <begin position="212"/>
        <end position="275"/>
    </location>
</feature>
<evidence type="ECO:0000256" key="1">
    <source>
        <dbReference type="ARBA" id="ARBA00004141"/>
    </source>
</evidence>
<keyword evidence="5" id="KW-0472">Membrane</keyword>
<comment type="subcellular location">
    <subcellularLocation>
        <location evidence="1">Membrane</location>
        <topology evidence="1">Multi-pass membrane protein</topology>
    </subcellularLocation>
</comment>
<dbReference type="SMART" id="SM00089">
    <property type="entry name" value="PKD"/>
    <property type="match status" value="13"/>
</dbReference>
<dbReference type="PROSITE" id="PS50093">
    <property type="entry name" value="PKD"/>
    <property type="match status" value="12"/>
</dbReference>
<feature type="domain" description="PKD" evidence="7">
    <location>
        <begin position="812"/>
        <end position="842"/>
    </location>
</feature>
<dbReference type="EMBL" id="FUZZ01000001">
    <property type="protein sequence ID" value="SKC95544.1"/>
    <property type="molecule type" value="Genomic_DNA"/>
</dbReference>
<dbReference type="Pfam" id="PF18911">
    <property type="entry name" value="PKD_4"/>
    <property type="match status" value="12"/>
</dbReference>
<dbReference type="PANTHER" id="PTHR46730:SF1">
    <property type="entry name" value="PLAT DOMAIN-CONTAINING PROTEIN"/>
    <property type="match status" value="1"/>
</dbReference>
<dbReference type="SUPFAM" id="SSF49299">
    <property type="entry name" value="PKD domain"/>
    <property type="match status" value="12"/>
</dbReference>
<evidence type="ECO:0000259" key="7">
    <source>
        <dbReference type="PROSITE" id="PS50093"/>
    </source>
</evidence>
<feature type="domain" description="PKD" evidence="7">
    <location>
        <begin position="1059"/>
        <end position="1103"/>
    </location>
</feature>
<feature type="domain" description="PKD" evidence="7">
    <location>
        <begin position="111"/>
        <end position="181"/>
    </location>
</feature>